<dbReference type="Pfam" id="PF03364">
    <property type="entry name" value="Polyketide_cyc"/>
    <property type="match status" value="2"/>
</dbReference>
<dbReference type="Gene3D" id="3.30.530.20">
    <property type="match status" value="2"/>
</dbReference>
<protein>
    <recommendedName>
        <fullName evidence="1">Coenzyme Q-binding protein COQ10 START domain-containing protein</fullName>
    </recommendedName>
</protein>
<dbReference type="InterPro" id="IPR023393">
    <property type="entry name" value="START-like_dom_sf"/>
</dbReference>
<sequence>MVTYFEGDASDYGSEGGVFIEVKKLGSNSRSVRSRIAINASLETVWNLITDYEQLADIVPSLLSSKIIDKKDNFTHCFEKDIESFASGKKRDVEFKMIEGDFQSFEGKWSVEQVIKQRSKESDISQLGQEFETTLSYFLDVKPKLWLPVHLIELRLRKEIQTNLSCLREEAQKETNSTKSSCRMKQANQRKSNALDYVSEDGVSIAVKKLGNNSRSIQSKIAIKASLETVWNLMTDYEKYADIVPGLTACKIIDKKNNFTRMAQQNLPLGMKFKSKMVLDCFEKDIETFAYGKKRDIEFKMTEGDFQSYEGKWCIEQVIKRRPKESGNSHGQEFETTLTYLVDVKPKAWMPVNLVEGKLCKEIQANLSSIREEAEKMVHNTVHAQY</sequence>
<dbReference type="PANTHER" id="PTHR34060">
    <property type="entry name" value="POLYKETIDE CYCLASE / DEHYDRASE AND LIPID TRANSPORT PROTEIN"/>
    <property type="match status" value="1"/>
</dbReference>
<dbReference type="PANTHER" id="PTHR34060:SF1">
    <property type="entry name" value="POLYKETIDE CYCLASE _ DEHYDRASE AND LIPID TRANSPORT PROTEIN"/>
    <property type="match status" value="1"/>
</dbReference>
<dbReference type="SUPFAM" id="SSF55961">
    <property type="entry name" value="Bet v1-like"/>
    <property type="match status" value="2"/>
</dbReference>
<keyword evidence="3" id="KW-1185">Reference proteome</keyword>
<feature type="domain" description="Coenzyme Q-binding protein COQ10 START" evidence="1">
    <location>
        <begin position="38"/>
        <end position="167"/>
    </location>
</feature>
<evidence type="ECO:0000313" key="2">
    <source>
        <dbReference type="EMBL" id="EEF47136.1"/>
    </source>
</evidence>
<name>B9RN13_RICCO</name>
<proteinExistence type="predicted"/>
<dbReference type="eggNOG" id="ENOG502RXSU">
    <property type="taxonomic scope" value="Eukaryota"/>
</dbReference>
<dbReference type="AlphaFoldDB" id="B9RN13"/>
<accession>B9RN13</accession>
<gene>
    <name evidence="2" type="ORF">RCOM_1342140</name>
</gene>
<dbReference type="InParanoid" id="B9RN13"/>
<feature type="domain" description="Coenzyme Q-binding protein COQ10 START" evidence="1">
    <location>
        <begin position="223"/>
        <end position="367"/>
    </location>
</feature>
<evidence type="ECO:0000259" key="1">
    <source>
        <dbReference type="Pfam" id="PF03364"/>
    </source>
</evidence>
<organism evidence="2 3">
    <name type="scientific">Ricinus communis</name>
    <name type="common">Castor bean</name>
    <dbReference type="NCBI Taxonomy" id="3988"/>
    <lineage>
        <taxon>Eukaryota</taxon>
        <taxon>Viridiplantae</taxon>
        <taxon>Streptophyta</taxon>
        <taxon>Embryophyta</taxon>
        <taxon>Tracheophyta</taxon>
        <taxon>Spermatophyta</taxon>
        <taxon>Magnoliopsida</taxon>
        <taxon>eudicotyledons</taxon>
        <taxon>Gunneridae</taxon>
        <taxon>Pentapetalae</taxon>
        <taxon>rosids</taxon>
        <taxon>fabids</taxon>
        <taxon>Malpighiales</taxon>
        <taxon>Euphorbiaceae</taxon>
        <taxon>Acalyphoideae</taxon>
        <taxon>Acalypheae</taxon>
        <taxon>Ricinus</taxon>
    </lineage>
</organism>
<reference evidence="3" key="1">
    <citation type="journal article" date="2010" name="Nat. Biotechnol.">
        <title>Draft genome sequence of the oilseed species Ricinus communis.</title>
        <authorList>
            <person name="Chan A.P."/>
            <person name="Crabtree J."/>
            <person name="Zhao Q."/>
            <person name="Lorenzi H."/>
            <person name="Orvis J."/>
            <person name="Puiu D."/>
            <person name="Melake-Berhan A."/>
            <person name="Jones K.M."/>
            <person name="Redman J."/>
            <person name="Chen G."/>
            <person name="Cahoon E.B."/>
            <person name="Gedil M."/>
            <person name="Stanke M."/>
            <person name="Haas B.J."/>
            <person name="Wortman J.R."/>
            <person name="Fraser-Liggett C.M."/>
            <person name="Ravel J."/>
            <person name="Rabinowicz P.D."/>
        </authorList>
    </citation>
    <scope>NUCLEOTIDE SEQUENCE [LARGE SCALE GENOMIC DNA]</scope>
    <source>
        <strain evidence="3">cv. Hale</strain>
    </source>
</reference>
<evidence type="ECO:0000313" key="3">
    <source>
        <dbReference type="Proteomes" id="UP000008311"/>
    </source>
</evidence>
<dbReference type="Proteomes" id="UP000008311">
    <property type="component" value="Unassembled WGS sequence"/>
</dbReference>
<dbReference type="EMBL" id="EQ973790">
    <property type="protein sequence ID" value="EEF47136.1"/>
    <property type="molecule type" value="Genomic_DNA"/>
</dbReference>
<dbReference type="InterPro" id="IPR005031">
    <property type="entry name" value="COQ10_START"/>
</dbReference>